<organism evidence="1 2">
    <name type="scientific">Aeoliella straminimaris</name>
    <dbReference type="NCBI Taxonomy" id="2954799"/>
    <lineage>
        <taxon>Bacteria</taxon>
        <taxon>Pseudomonadati</taxon>
        <taxon>Planctomycetota</taxon>
        <taxon>Planctomycetia</taxon>
        <taxon>Pirellulales</taxon>
        <taxon>Lacipirellulaceae</taxon>
        <taxon>Aeoliella</taxon>
    </lineage>
</organism>
<evidence type="ECO:0000313" key="2">
    <source>
        <dbReference type="Proteomes" id="UP001155241"/>
    </source>
</evidence>
<name>A0A9X2FIK2_9BACT</name>
<reference evidence="1" key="1">
    <citation type="submission" date="2022-06" db="EMBL/GenBank/DDBJ databases">
        <title>Aeoliella straminimaris, a novel planctomycete from sediments.</title>
        <authorList>
            <person name="Vitorino I.R."/>
            <person name="Lage O.M."/>
        </authorList>
    </citation>
    <scope>NUCLEOTIDE SEQUENCE</scope>
    <source>
        <strain evidence="1">ICT_H6.2</strain>
    </source>
</reference>
<protein>
    <submittedName>
        <fullName evidence="1">Uncharacterized protein</fullName>
    </submittedName>
</protein>
<comment type="caution">
    <text evidence="1">The sequence shown here is derived from an EMBL/GenBank/DDBJ whole genome shotgun (WGS) entry which is preliminary data.</text>
</comment>
<keyword evidence="2" id="KW-1185">Reference proteome</keyword>
<gene>
    <name evidence="1" type="ORF">NG895_25355</name>
</gene>
<dbReference type="AlphaFoldDB" id="A0A9X2FIK2"/>
<accession>A0A9X2FIK2</accession>
<sequence length="85" mass="9584">MNRADRSAQQVLEAEVLNLRAKLLEVAAGLDRIDRGAEPLADAGTMETFRGAIETLLRPGPNRAERIQLLFSRAYEDSWRENMEV</sequence>
<evidence type="ECO:0000313" key="1">
    <source>
        <dbReference type="EMBL" id="MCO6047241.1"/>
    </source>
</evidence>
<dbReference type="EMBL" id="JAMXLR010000091">
    <property type="protein sequence ID" value="MCO6047241.1"/>
    <property type="molecule type" value="Genomic_DNA"/>
</dbReference>
<proteinExistence type="predicted"/>
<dbReference type="Proteomes" id="UP001155241">
    <property type="component" value="Unassembled WGS sequence"/>
</dbReference>
<dbReference type="RefSeq" id="WP_252855354.1">
    <property type="nucleotide sequence ID" value="NZ_JAMXLR010000091.1"/>
</dbReference>